<evidence type="ECO:0000256" key="4">
    <source>
        <dbReference type="PROSITE-ProRule" id="PRU00510"/>
    </source>
</evidence>
<feature type="zinc finger region" description="dksA C4-type" evidence="4">
    <location>
        <begin position="68"/>
        <end position="92"/>
    </location>
</feature>
<organism evidence="6 7">
    <name type="scientific">Allorhizobium ampelinum (strain ATCC BAA-846 / DSM 112012 / S4)</name>
    <name type="common">Agrobacterium vitis (strain S4)</name>
    <dbReference type="NCBI Taxonomy" id="311402"/>
    <lineage>
        <taxon>Bacteria</taxon>
        <taxon>Pseudomonadati</taxon>
        <taxon>Pseudomonadota</taxon>
        <taxon>Alphaproteobacteria</taxon>
        <taxon>Hyphomicrobiales</taxon>
        <taxon>Rhizobiaceae</taxon>
        <taxon>Rhizobium/Agrobacterium group</taxon>
        <taxon>Allorhizobium</taxon>
        <taxon>Allorhizobium ampelinum</taxon>
    </lineage>
</organism>
<evidence type="ECO:0000313" key="7">
    <source>
        <dbReference type="Proteomes" id="UP000001596"/>
    </source>
</evidence>
<dbReference type="SUPFAM" id="SSF57716">
    <property type="entry name" value="Glucocorticoid receptor-like (DNA-binding domain)"/>
    <property type="match status" value="1"/>
</dbReference>
<accession>B9JYE3</accession>
<dbReference type="GO" id="GO:1900378">
    <property type="term" value="P:positive regulation of secondary metabolite biosynthetic process"/>
    <property type="evidence" value="ECO:0007669"/>
    <property type="project" value="TreeGrafter"/>
</dbReference>
<dbReference type="PROSITE" id="PS51128">
    <property type="entry name" value="ZF_DKSA_2"/>
    <property type="match status" value="1"/>
</dbReference>
<proteinExistence type="predicted"/>
<evidence type="ECO:0000259" key="5">
    <source>
        <dbReference type="Pfam" id="PF01258"/>
    </source>
</evidence>
<keyword evidence="1" id="KW-0479">Metal-binding</keyword>
<sequence length="103" mass="11220">MSRKPRPIGARIALPYGLVKRAALPACPGVPMLSNIHFELAEERVEQERAAKVAAARADLNKAGADECIDCGQAIPQARRLAYPAAARCIDCQTSIEREVYCR</sequence>
<dbReference type="KEGG" id="avi:Avi_3012"/>
<dbReference type="HOGENOM" id="CLU_158637_2_0_5"/>
<dbReference type="EMBL" id="CP000633">
    <property type="protein sequence ID" value="ACM37173.1"/>
    <property type="molecule type" value="Genomic_DNA"/>
</dbReference>
<dbReference type="AlphaFoldDB" id="B9JYE3"/>
<dbReference type="Pfam" id="PF01258">
    <property type="entry name" value="zf-dskA_traR"/>
    <property type="match status" value="1"/>
</dbReference>
<feature type="domain" description="Zinc finger DksA/TraR C4-type" evidence="5">
    <location>
        <begin position="68"/>
        <end position="98"/>
    </location>
</feature>
<dbReference type="GO" id="GO:0008270">
    <property type="term" value="F:zinc ion binding"/>
    <property type="evidence" value="ECO:0007669"/>
    <property type="project" value="UniProtKB-KW"/>
</dbReference>
<evidence type="ECO:0000256" key="2">
    <source>
        <dbReference type="ARBA" id="ARBA00022771"/>
    </source>
</evidence>
<dbReference type="Gene3D" id="1.20.120.910">
    <property type="entry name" value="DksA, coiled-coil domain"/>
    <property type="match status" value="1"/>
</dbReference>
<keyword evidence="3" id="KW-0862">Zinc</keyword>
<dbReference type="Proteomes" id="UP000001596">
    <property type="component" value="Chromosome 1"/>
</dbReference>
<gene>
    <name evidence="6" type="ordered locus">Avi_3012</name>
</gene>
<dbReference type="PANTHER" id="PTHR38777:SF1">
    <property type="entry name" value="DNAK SUPPRESSOR PROTEIN"/>
    <property type="match status" value="1"/>
</dbReference>
<evidence type="ECO:0000256" key="3">
    <source>
        <dbReference type="ARBA" id="ARBA00022833"/>
    </source>
</evidence>
<evidence type="ECO:0000256" key="1">
    <source>
        <dbReference type="ARBA" id="ARBA00022723"/>
    </source>
</evidence>
<evidence type="ECO:0000313" key="6">
    <source>
        <dbReference type="EMBL" id="ACM37173.1"/>
    </source>
</evidence>
<dbReference type="eggNOG" id="COG1734">
    <property type="taxonomic scope" value="Bacteria"/>
</dbReference>
<name>B9JYE3_ALLAM</name>
<dbReference type="InterPro" id="IPR000962">
    <property type="entry name" value="Znf_DskA_TraR"/>
</dbReference>
<reference evidence="6 7" key="1">
    <citation type="journal article" date="2009" name="J. Bacteriol.">
        <title>Genome sequences of three Agrobacterium biovars help elucidate the evolution of multichromosome genomes in bacteria.</title>
        <authorList>
            <person name="Slater S.C."/>
            <person name="Goldman B.S."/>
            <person name="Goodner B."/>
            <person name="Setubal J.C."/>
            <person name="Farrand S.K."/>
            <person name="Nester E.W."/>
            <person name="Burr T.J."/>
            <person name="Banta L."/>
            <person name="Dickerman A.W."/>
            <person name="Paulsen I."/>
            <person name="Otten L."/>
            <person name="Suen G."/>
            <person name="Welch R."/>
            <person name="Almeida N.F."/>
            <person name="Arnold F."/>
            <person name="Burton O.T."/>
            <person name="Du Z."/>
            <person name="Ewing A."/>
            <person name="Godsy E."/>
            <person name="Heisel S."/>
            <person name="Houmiel K.L."/>
            <person name="Jhaveri J."/>
            <person name="Lu J."/>
            <person name="Miller N.M."/>
            <person name="Norton S."/>
            <person name="Chen Q."/>
            <person name="Phoolcharoen W."/>
            <person name="Ohlin V."/>
            <person name="Ondrusek D."/>
            <person name="Pride N."/>
            <person name="Stricklin S.L."/>
            <person name="Sun J."/>
            <person name="Wheeler C."/>
            <person name="Wilson L."/>
            <person name="Zhu H."/>
            <person name="Wood D.W."/>
        </authorList>
    </citation>
    <scope>NUCLEOTIDE SEQUENCE [LARGE SCALE GENOMIC DNA]</scope>
    <source>
        <strain evidence="7">S4 / ATCC BAA-846</strain>
    </source>
</reference>
<keyword evidence="2" id="KW-0863">Zinc-finger</keyword>
<protein>
    <recommendedName>
        <fullName evidence="5">Zinc finger DksA/TraR C4-type domain-containing protein</fullName>
    </recommendedName>
</protein>
<dbReference type="PANTHER" id="PTHR38777">
    <property type="entry name" value="FELS-2 PROPHAGE PROTEIN"/>
    <property type="match status" value="1"/>
</dbReference>
<dbReference type="STRING" id="311402.Avi_3012"/>
<keyword evidence="7" id="KW-1185">Reference proteome</keyword>